<protein>
    <submittedName>
        <fullName evidence="1">Uncharacterized protein</fullName>
    </submittedName>
</protein>
<dbReference type="AlphaFoldDB" id="A0A5C5WU97"/>
<accession>A0A5C5WU97</accession>
<gene>
    <name evidence="1" type="ORF">Pla22_21510</name>
</gene>
<proteinExistence type="predicted"/>
<dbReference type="Proteomes" id="UP000316598">
    <property type="component" value="Unassembled WGS sequence"/>
</dbReference>
<sequence length="347" mass="38807">MWEQVGAGEFHAPISPQELLEPFPDAIWPALMRCDLIPIIGNNAGDYICAVVDADNRDAEYIHWFHGGGDWIPWGKSLPEALVFDAVNHRLPGPKRDNAIPAEDPRPNHQSTLATDPLLAWARSHLPANLRLELDDSSLYETIFESDISFEAARLRKIEAIFENPSAESHLADAMRLVNEVIRRRNDLAWAHHVAGDISQRQGDADAASHHFLASCFCSVFSDQSVRLRHNWDNRVAVKFGASQLASLSADDAYYLQLLVGPDSSKRKQLITEYWINESERASAAGQNDIAYDYVINAGWDVGAPDLRSYGRIIKLASEYAEKAGQSARHHIAETHLACFQSRYGRL</sequence>
<reference evidence="1 2" key="1">
    <citation type="submission" date="2019-02" db="EMBL/GenBank/DDBJ databases">
        <title>Deep-cultivation of Planctomycetes and their phenomic and genomic characterization uncovers novel biology.</title>
        <authorList>
            <person name="Wiegand S."/>
            <person name="Jogler M."/>
            <person name="Boedeker C."/>
            <person name="Pinto D."/>
            <person name="Vollmers J."/>
            <person name="Rivas-Marin E."/>
            <person name="Kohn T."/>
            <person name="Peeters S.H."/>
            <person name="Heuer A."/>
            <person name="Rast P."/>
            <person name="Oberbeckmann S."/>
            <person name="Bunk B."/>
            <person name="Jeske O."/>
            <person name="Meyerdierks A."/>
            <person name="Storesund J.E."/>
            <person name="Kallscheuer N."/>
            <person name="Luecker S."/>
            <person name="Lage O.M."/>
            <person name="Pohl T."/>
            <person name="Merkel B.J."/>
            <person name="Hornburger P."/>
            <person name="Mueller R.-W."/>
            <person name="Bruemmer F."/>
            <person name="Labrenz M."/>
            <person name="Spormann A.M."/>
            <person name="Op Den Camp H."/>
            <person name="Overmann J."/>
            <person name="Amann R."/>
            <person name="Jetten M.S.M."/>
            <person name="Mascher T."/>
            <person name="Medema M.H."/>
            <person name="Devos D.P."/>
            <person name="Kaster A.-K."/>
            <person name="Ovreas L."/>
            <person name="Rohde M."/>
            <person name="Galperin M.Y."/>
            <person name="Jogler C."/>
        </authorList>
    </citation>
    <scope>NUCLEOTIDE SEQUENCE [LARGE SCALE GENOMIC DNA]</scope>
    <source>
        <strain evidence="1 2">Pla22</strain>
    </source>
</reference>
<evidence type="ECO:0000313" key="2">
    <source>
        <dbReference type="Proteomes" id="UP000316598"/>
    </source>
</evidence>
<evidence type="ECO:0000313" key="1">
    <source>
        <dbReference type="EMBL" id="TWT54504.1"/>
    </source>
</evidence>
<organism evidence="1 2">
    <name type="scientific">Rubripirellula amarantea</name>
    <dbReference type="NCBI Taxonomy" id="2527999"/>
    <lineage>
        <taxon>Bacteria</taxon>
        <taxon>Pseudomonadati</taxon>
        <taxon>Planctomycetota</taxon>
        <taxon>Planctomycetia</taxon>
        <taxon>Pirellulales</taxon>
        <taxon>Pirellulaceae</taxon>
        <taxon>Rubripirellula</taxon>
    </lineage>
</organism>
<dbReference type="EMBL" id="SJPI01000001">
    <property type="protein sequence ID" value="TWT54504.1"/>
    <property type="molecule type" value="Genomic_DNA"/>
</dbReference>
<name>A0A5C5WU97_9BACT</name>
<comment type="caution">
    <text evidence="1">The sequence shown here is derived from an EMBL/GenBank/DDBJ whole genome shotgun (WGS) entry which is preliminary data.</text>
</comment>
<keyword evidence="2" id="KW-1185">Reference proteome</keyword>